<protein>
    <submittedName>
        <fullName evidence="2">Uncharacterized protein</fullName>
    </submittedName>
</protein>
<dbReference type="AlphaFoldDB" id="A0A2K3E5W7"/>
<accession>A0A2K3E5W7</accession>
<name>A0A2K3E5W7_CHLRE</name>
<feature type="region of interest" description="Disordered" evidence="1">
    <location>
        <begin position="505"/>
        <end position="572"/>
    </location>
</feature>
<dbReference type="Proteomes" id="UP000006906">
    <property type="component" value="Chromosome 1"/>
</dbReference>
<dbReference type="RefSeq" id="XP_001689910.2">
    <property type="nucleotide sequence ID" value="XM_001689858.2"/>
</dbReference>
<dbReference type="Pfam" id="PF05542">
    <property type="entry name" value="DUF760"/>
    <property type="match status" value="2"/>
</dbReference>
<dbReference type="PaxDb" id="3055-EDP09648"/>
<feature type="compositionally biased region" description="Gly residues" evidence="1">
    <location>
        <begin position="505"/>
        <end position="554"/>
    </location>
</feature>
<keyword evidence="3" id="KW-1185">Reference proteome</keyword>
<dbReference type="STRING" id="3055.A0A2K3E5W7"/>
<dbReference type="FunCoup" id="A0A2K3E5W7">
    <property type="interactions" value="688"/>
</dbReference>
<sequence length="572" mass="55236">MVAAARGRGGSSGSTGDLRDPWREEERRQALLKYVREVQPASVVQFAEQTNPQVVAAMRQTVLNVVGSLPPQYFDVRINTVAESLAQLMLSIMTTGYMLRSAQFRMELQQSLRSLPSHSTATASGAAAAAAAGGATASGAGGLAAPTVAALSPASSGSLSRASSSGSSSSSGAVSSSDSGDAVVAGVALSAAEAEAEAVAAASAAVGTAFLYDGLGSPYAPGVQKKGVEGEVLRWHLDRGEVQRLPVAAYIDMLERELAALRAQLGPAAAAPDGFAAGALSGSGVGGGSSGGMGSGGGAGPAFGMPIAMAGGVEVLGPETPTGSFGSAGSGYASASASPASSSASMDGLVCVSPLPGFGERIGSGISGGSGGGGGWGLGLGLVAGGAASAAAPASMGSGGIPLVVGSPLGLPRNELLDYLHGLQASGNGGFKELACSPNTASGEAVKEAMELFVGRLMGTTDPAALTQMNSEFSSVELSKVLFWLLAVGYTLKSIEARMDMEDGMGGPGSAAGRGPMGGGPAPGGSGGGSGGQGGSGGGSGGWGKAGGGKGNGGKGERKGGFGGLRGLLPGF</sequence>
<dbReference type="InParanoid" id="A0A2K3E5W7"/>
<evidence type="ECO:0000313" key="3">
    <source>
        <dbReference type="Proteomes" id="UP000006906"/>
    </source>
</evidence>
<evidence type="ECO:0000313" key="2">
    <source>
        <dbReference type="EMBL" id="PNW88127.1"/>
    </source>
</evidence>
<feature type="region of interest" description="Disordered" evidence="1">
    <location>
        <begin position="159"/>
        <end position="179"/>
    </location>
</feature>
<dbReference type="PANTHER" id="PTHR33598:SF4">
    <property type="entry name" value="OS02G0833400 PROTEIN"/>
    <property type="match status" value="1"/>
</dbReference>
<dbReference type="Gramene" id="PNW88127">
    <property type="protein sequence ID" value="PNW88127"/>
    <property type="gene ID" value="CHLRE_01g015400v5"/>
</dbReference>
<dbReference type="KEGG" id="cre:CHLRE_01g015400v5"/>
<reference evidence="2 3" key="1">
    <citation type="journal article" date="2007" name="Science">
        <title>The Chlamydomonas genome reveals the evolution of key animal and plant functions.</title>
        <authorList>
            <person name="Merchant S.S."/>
            <person name="Prochnik S.E."/>
            <person name="Vallon O."/>
            <person name="Harris E.H."/>
            <person name="Karpowicz S.J."/>
            <person name="Witman G.B."/>
            <person name="Terry A."/>
            <person name="Salamov A."/>
            <person name="Fritz-Laylin L.K."/>
            <person name="Marechal-Drouard L."/>
            <person name="Marshall W.F."/>
            <person name="Qu L.H."/>
            <person name="Nelson D.R."/>
            <person name="Sanderfoot A.A."/>
            <person name="Spalding M.H."/>
            <person name="Kapitonov V.V."/>
            <person name="Ren Q."/>
            <person name="Ferris P."/>
            <person name="Lindquist E."/>
            <person name="Shapiro H."/>
            <person name="Lucas S.M."/>
            <person name="Grimwood J."/>
            <person name="Schmutz J."/>
            <person name="Cardol P."/>
            <person name="Cerutti H."/>
            <person name="Chanfreau G."/>
            <person name="Chen C.L."/>
            <person name="Cognat V."/>
            <person name="Croft M.T."/>
            <person name="Dent R."/>
            <person name="Dutcher S."/>
            <person name="Fernandez E."/>
            <person name="Fukuzawa H."/>
            <person name="Gonzalez-Ballester D."/>
            <person name="Gonzalez-Halphen D."/>
            <person name="Hallmann A."/>
            <person name="Hanikenne M."/>
            <person name="Hippler M."/>
            <person name="Inwood W."/>
            <person name="Jabbari K."/>
            <person name="Kalanon M."/>
            <person name="Kuras R."/>
            <person name="Lefebvre P.A."/>
            <person name="Lemaire S.D."/>
            <person name="Lobanov A.V."/>
            <person name="Lohr M."/>
            <person name="Manuell A."/>
            <person name="Meier I."/>
            <person name="Mets L."/>
            <person name="Mittag M."/>
            <person name="Mittelmeier T."/>
            <person name="Moroney J.V."/>
            <person name="Moseley J."/>
            <person name="Napoli C."/>
            <person name="Nedelcu A.M."/>
            <person name="Niyogi K."/>
            <person name="Novoselov S.V."/>
            <person name="Paulsen I.T."/>
            <person name="Pazour G."/>
            <person name="Purton S."/>
            <person name="Ral J.P."/>
            <person name="Riano-Pachon D.M."/>
            <person name="Riekhof W."/>
            <person name="Rymarquis L."/>
            <person name="Schroda M."/>
            <person name="Stern D."/>
            <person name="Umen J."/>
            <person name="Willows R."/>
            <person name="Wilson N."/>
            <person name="Zimmer S.L."/>
            <person name="Allmer J."/>
            <person name="Balk J."/>
            <person name="Bisova K."/>
            <person name="Chen C.J."/>
            <person name="Elias M."/>
            <person name="Gendler K."/>
            <person name="Hauser C."/>
            <person name="Lamb M.R."/>
            <person name="Ledford H."/>
            <person name="Long J.C."/>
            <person name="Minagawa J."/>
            <person name="Page M.D."/>
            <person name="Pan J."/>
            <person name="Pootakham W."/>
            <person name="Roje S."/>
            <person name="Rose A."/>
            <person name="Stahlberg E."/>
            <person name="Terauchi A.M."/>
            <person name="Yang P."/>
            <person name="Ball S."/>
            <person name="Bowler C."/>
            <person name="Dieckmann C.L."/>
            <person name="Gladyshev V.N."/>
            <person name="Green P."/>
            <person name="Jorgensen R."/>
            <person name="Mayfield S."/>
            <person name="Mueller-Roeber B."/>
            <person name="Rajamani S."/>
            <person name="Sayre R.T."/>
            <person name="Brokstein P."/>
            <person name="Dubchak I."/>
            <person name="Goodstein D."/>
            <person name="Hornick L."/>
            <person name="Huang Y.W."/>
            <person name="Jhaveri J."/>
            <person name="Luo Y."/>
            <person name="Martinez D."/>
            <person name="Ngau W.C."/>
            <person name="Otillar B."/>
            <person name="Poliakov A."/>
            <person name="Porter A."/>
            <person name="Szajkowski L."/>
            <person name="Werner G."/>
            <person name="Zhou K."/>
            <person name="Grigoriev I.V."/>
            <person name="Rokhsar D.S."/>
            <person name="Grossman A.R."/>
        </authorList>
    </citation>
    <scope>NUCLEOTIDE SEQUENCE [LARGE SCALE GENOMIC DNA]</scope>
    <source>
        <strain evidence="3">CC-503</strain>
    </source>
</reference>
<organism evidence="2 3">
    <name type="scientific">Chlamydomonas reinhardtii</name>
    <name type="common">Chlamydomonas smithii</name>
    <dbReference type="NCBI Taxonomy" id="3055"/>
    <lineage>
        <taxon>Eukaryota</taxon>
        <taxon>Viridiplantae</taxon>
        <taxon>Chlorophyta</taxon>
        <taxon>core chlorophytes</taxon>
        <taxon>Chlorophyceae</taxon>
        <taxon>CS clade</taxon>
        <taxon>Chlamydomonadales</taxon>
        <taxon>Chlamydomonadaceae</taxon>
        <taxon>Chlamydomonas</taxon>
    </lineage>
</organism>
<proteinExistence type="predicted"/>
<evidence type="ECO:0000256" key="1">
    <source>
        <dbReference type="SAM" id="MobiDB-lite"/>
    </source>
</evidence>
<dbReference type="ExpressionAtlas" id="A0A2K3E5W7">
    <property type="expression patterns" value="baseline"/>
</dbReference>
<dbReference type="PANTHER" id="PTHR33598">
    <property type="entry name" value="OS02G0833400 PROTEIN"/>
    <property type="match status" value="1"/>
</dbReference>
<dbReference type="GeneID" id="5715108"/>
<dbReference type="EMBL" id="CM008962">
    <property type="protein sequence ID" value="PNW88127.1"/>
    <property type="molecule type" value="Genomic_DNA"/>
</dbReference>
<feature type="region of interest" description="Disordered" evidence="1">
    <location>
        <begin position="1"/>
        <end position="22"/>
    </location>
</feature>
<dbReference type="InterPro" id="IPR008479">
    <property type="entry name" value="DUF760"/>
</dbReference>
<dbReference type="OrthoDB" id="4115at2759"/>
<gene>
    <name evidence="2" type="ORF">CHLRE_01g015400v5</name>
</gene>